<dbReference type="Pfam" id="PF19635">
    <property type="entry name" value="DUF6138"/>
    <property type="match status" value="1"/>
</dbReference>
<dbReference type="AlphaFoldDB" id="A0AA37J1E6"/>
<evidence type="ECO:0000313" key="2">
    <source>
        <dbReference type="EMBL" id="GJN65890.1"/>
    </source>
</evidence>
<gene>
    <name evidence="2" type="ORF">JCM17207_25150</name>
</gene>
<feature type="region of interest" description="Disordered" evidence="1">
    <location>
        <begin position="410"/>
        <end position="432"/>
    </location>
</feature>
<keyword evidence="3" id="KW-1185">Reference proteome</keyword>
<evidence type="ECO:0000256" key="1">
    <source>
        <dbReference type="SAM" id="MobiDB-lite"/>
    </source>
</evidence>
<dbReference type="RefSeq" id="WP_238318093.1">
    <property type="nucleotide sequence ID" value="NZ_BQKV01000115.1"/>
</dbReference>
<reference evidence="2" key="1">
    <citation type="journal article" date="2022" name="Int. J. Syst. Evol. Microbiol.">
        <title>Genome-based, phenotypic and chemotaxonomic classification of Faecalibacterium strains: proposal of three novel species Faecalibacterium duncaniae sp. nov., Faecalibacterium hattorii sp. nov. and Faecalibacterium gallinarum sp. nov. .</title>
        <authorList>
            <person name="Sakamoto M."/>
            <person name="Sakurai N."/>
            <person name="Tanno H."/>
            <person name="Iino T."/>
            <person name="Ohkuma M."/>
            <person name="Endo A."/>
        </authorList>
    </citation>
    <scope>NUCLEOTIDE SEQUENCE</scope>
    <source>
        <strain evidence="2">JCM 17207</strain>
    </source>
</reference>
<evidence type="ECO:0000313" key="3">
    <source>
        <dbReference type="Proteomes" id="UP001055185"/>
    </source>
</evidence>
<proteinExistence type="predicted"/>
<name>A0AA37J1E6_9FIRM</name>
<accession>A0AA37J1E6</accession>
<dbReference type="Proteomes" id="UP001055185">
    <property type="component" value="Unassembled WGS sequence"/>
</dbReference>
<sequence length="483" mass="55861">MSLPKRNSADGRCYWMKPEVQEELQPLFDQCIQDAIDGRITRLDSLWPPVVVSSEGAPFDVHDLVRKWTETQRAETLDAEKAIAFSENLRRQSRWGEIDYYLRGLLEQELQEKYFVVTGREDDHRWDREYSLKPGIRAEQVPEPLLRFACYVAVSYKVYGMDFEYLDTNYLLGLVEKVRPDMVKKLRENGTGKLPISLQKRKTEHFTASANDAFAVIRITARDNTEECCREVLNYLCELLEQEDFPRSYAVEFKGPEKRYLPITGLPKKGVNQLFACAVQYPGLHPLMERYARLAMRQYEQYTNLSDEQCALPGSFAVFALGMLGQEWRQLVWDYLDFCDDEHSHLQEKFLREYAKQFGFTAATVPVFVRGMLSMQNMKYSKDYAAWMANAESLDALLEAKIHLSEIVPSGFSSDEDDEDEEPTEETEASPEEVLQYAWETVCYVIWGKASAKGGQKVVEAAPEELKERYRQIFIPVTENTEG</sequence>
<comment type="caution">
    <text evidence="2">The sequence shown here is derived from an EMBL/GenBank/DDBJ whole genome shotgun (WGS) entry which is preliminary data.</text>
</comment>
<feature type="compositionally biased region" description="Acidic residues" evidence="1">
    <location>
        <begin position="414"/>
        <end position="431"/>
    </location>
</feature>
<dbReference type="InterPro" id="IPR046136">
    <property type="entry name" value="DUF6138"/>
</dbReference>
<protein>
    <submittedName>
        <fullName evidence="2">Uncharacterized protein</fullName>
    </submittedName>
</protein>
<organism evidence="2 3">
    <name type="scientific">Faecalibacterium gallinarum</name>
    <dbReference type="NCBI Taxonomy" id="2903556"/>
    <lineage>
        <taxon>Bacteria</taxon>
        <taxon>Bacillati</taxon>
        <taxon>Bacillota</taxon>
        <taxon>Clostridia</taxon>
        <taxon>Eubacteriales</taxon>
        <taxon>Oscillospiraceae</taxon>
        <taxon>Faecalibacterium</taxon>
    </lineage>
</organism>
<dbReference type="EMBL" id="BQKV01000115">
    <property type="protein sequence ID" value="GJN65890.1"/>
    <property type="molecule type" value="Genomic_DNA"/>
</dbReference>